<evidence type="ECO:0000313" key="3">
    <source>
        <dbReference type="Proteomes" id="UP000502260"/>
    </source>
</evidence>
<dbReference type="SUPFAM" id="SSF55781">
    <property type="entry name" value="GAF domain-like"/>
    <property type="match status" value="1"/>
</dbReference>
<name>A0A6F8VD40_9PROT</name>
<proteinExistence type="predicted"/>
<dbReference type="Pfam" id="PF13487">
    <property type="entry name" value="HD_5"/>
    <property type="match status" value="1"/>
</dbReference>
<organism evidence="2 3">
    <name type="scientific">Sulfurimicrobium lacus</name>
    <dbReference type="NCBI Taxonomy" id="2715678"/>
    <lineage>
        <taxon>Bacteria</taxon>
        <taxon>Pseudomonadati</taxon>
        <taxon>Pseudomonadota</taxon>
        <taxon>Betaproteobacteria</taxon>
        <taxon>Nitrosomonadales</taxon>
        <taxon>Sulfuricellaceae</taxon>
        <taxon>Sulfurimicrobium</taxon>
    </lineage>
</organism>
<feature type="domain" description="HD-GYP" evidence="1">
    <location>
        <begin position="163"/>
        <end position="371"/>
    </location>
</feature>
<reference evidence="3" key="1">
    <citation type="submission" date="2020-03" db="EMBL/GenBank/DDBJ databases">
        <title>Complete genome sequence of sulfur-oxidizing bacterium skT11.</title>
        <authorList>
            <person name="Kanda M."/>
            <person name="Kojima H."/>
            <person name="Fukui M."/>
        </authorList>
    </citation>
    <scope>NUCLEOTIDE SEQUENCE [LARGE SCALE GENOMIC DNA]</scope>
    <source>
        <strain evidence="3">skT11</strain>
    </source>
</reference>
<evidence type="ECO:0000259" key="1">
    <source>
        <dbReference type="PROSITE" id="PS51832"/>
    </source>
</evidence>
<dbReference type="GO" id="GO:0008081">
    <property type="term" value="F:phosphoric diester hydrolase activity"/>
    <property type="evidence" value="ECO:0007669"/>
    <property type="project" value="UniProtKB-ARBA"/>
</dbReference>
<protein>
    <submittedName>
        <fullName evidence="2">Transcriptional regulator</fullName>
    </submittedName>
</protein>
<dbReference type="EMBL" id="AP022853">
    <property type="protein sequence ID" value="BCB26675.1"/>
    <property type="molecule type" value="Genomic_DNA"/>
</dbReference>
<accession>A0A6F8VD40</accession>
<dbReference type="Gene3D" id="3.30.450.40">
    <property type="match status" value="1"/>
</dbReference>
<dbReference type="CDD" id="cd00077">
    <property type="entry name" value="HDc"/>
    <property type="match status" value="1"/>
</dbReference>
<dbReference type="SUPFAM" id="SSF109604">
    <property type="entry name" value="HD-domain/PDEase-like"/>
    <property type="match status" value="1"/>
</dbReference>
<dbReference type="PANTHER" id="PTHR45228:SF1">
    <property type="entry name" value="CYCLIC DI-GMP PHOSPHODIESTERASE TM_0186"/>
    <property type="match status" value="1"/>
</dbReference>
<dbReference type="PROSITE" id="PS51832">
    <property type="entry name" value="HD_GYP"/>
    <property type="match status" value="1"/>
</dbReference>
<dbReference type="SMART" id="SM00471">
    <property type="entry name" value="HDc"/>
    <property type="match status" value="1"/>
</dbReference>
<dbReference type="InterPro" id="IPR037522">
    <property type="entry name" value="HD_GYP_dom"/>
</dbReference>
<dbReference type="InterPro" id="IPR029016">
    <property type="entry name" value="GAF-like_dom_sf"/>
</dbReference>
<keyword evidence="3" id="KW-1185">Reference proteome</keyword>
<gene>
    <name evidence="2" type="ORF">SKTS_15610</name>
</gene>
<dbReference type="Proteomes" id="UP000502260">
    <property type="component" value="Chromosome"/>
</dbReference>
<dbReference type="Gene3D" id="1.10.3210.10">
    <property type="entry name" value="Hypothetical protein af1432"/>
    <property type="match status" value="1"/>
</dbReference>
<dbReference type="InterPro" id="IPR003607">
    <property type="entry name" value="HD/PDEase_dom"/>
</dbReference>
<dbReference type="AlphaFoldDB" id="A0A6F8VD40"/>
<dbReference type="KEGG" id="slac:SKTS_15610"/>
<sequence>MFKHQDALETLNKDIPLGEKLRFIHAFLHQQFDFIDRIAIALYDEKTDLLKTYVHSSGLDIPLQHYQSTLAEAPSLQEIIRLGRPRVVNDMSFLAGSSKVHSQRIGAQGYGSSYTLPMYSNGCFFGFLFFNSYRSDVFSESALHYIDLYGHLLELIVINELAEVRALVASIKTATNMALQRDFETGYHLERMSNYARLIARDLADKYGLTDDIVEHIFLFAPLHDIGKIGIPDHILLKPGKLSAEEYEIMQKHVGKGVEIIDAMVANFGLQEVKHIDILRNVAHYHHEAINGSGYPQGLKGEEIPPEARIVAVADVFDALTSRRSYKDAWSNDAAFALLLELSDSKFDRDCVQTLIARREEVEQIQARFREETIS</sequence>
<dbReference type="InterPro" id="IPR052020">
    <property type="entry name" value="Cyclic_di-GMP/3'3'-cGAMP_PDE"/>
</dbReference>
<dbReference type="PANTHER" id="PTHR45228">
    <property type="entry name" value="CYCLIC DI-GMP PHOSPHODIESTERASE TM_0186-RELATED"/>
    <property type="match status" value="1"/>
</dbReference>
<evidence type="ECO:0000313" key="2">
    <source>
        <dbReference type="EMBL" id="BCB26675.1"/>
    </source>
</evidence>
<dbReference type="RefSeq" id="WP_173062865.1">
    <property type="nucleotide sequence ID" value="NZ_AP022853.1"/>
</dbReference>